<evidence type="ECO:0000313" key="3">
    <source>
        <dbReference type="EMBL" id="PZG19933.1"/>
    </source>
</evidence>
<dbReference type="EMBL" id="POUD01000032">
    <property type="protein sequence ID" value="PZG19933.1"/>
    <property type="molecule type" value="Genomic_DNA"/>
</dbReference>
<dbReference type="InterPro" id="IPR002104">
    <property type="entry name" value="Integrase_catalytic"/>
</dbReference>
<sequence length="845" mass="93613">MTARSGAALAKVVVGPEFGFDHLAWQSWLDEHINPAWRPGEWNAEAWLFTGDVDNRGTALRRCAVSACPTVLGAGRPGAICRRCGIDFDGIVDQDRETFLRAHVPNRRTLAGVAVTRCSIVWDGVQCTRHAITGDLCTIHYNSYRHHVFNKARTMSYEEWATTIARPFQDTAPCLIAGCTALLMSSGGLCTYHYRRWSSANRNAGGTLQMQAWTSTQAPYLGTCCFSLAPLPDLVRREVLYGLQHRDQFGQPLSPVAIRHIIQQLPELPTLVGQRDIVLTTLSRTQDANAQAKAREICWSVQVAFDAFHGIAPTDKDDLDLRAAGLKSPTRSGRRVNPRVVDLTAISQPWLRALLRQWVDIERPHSHMFNRAHKAISWASPVLAAQPGGGIDPATLRFADATAILDGFRTAAQSSGELYSSRYRRQLLGVFWKLVDFGRSADLLDLAGGFTRHASHTIPEEDVNEDEIGSAVPESVIRQLDAHQHLLGLDISYGHMPADAVAVMCQTIYIAFRDTGRRTREVASLPLDCLETTGGDISLVWDNSKSKRLRRRLPITTETAESIISWQRRRALLDIPHRSRNYLFPAITAAAGVPHINTSYVATILRSWVASIPELRDEGLGLDGNPLPFERSRIYPYAFRHSYAQRHADAGTPVDVLSELMDHASISTTMDYYQVSLKRKREAVTTMAIHSVDRSGRSAPFGSDLAYERGSVAVPYGNCVEPSNVKAGGQSCPIRFQCAGCGFYRPDPSFLPAIEQHINELRADREIAEAMDAAEYVISNLTEQIGAYREVVATMRYRLAQLPSERRAEVDEACAVLRKVRAGSRPLLPLTVVTPTTQTGQEDPT</sequence>
<gene>
    <name evidence="3" type="ORF">C1J01_10870</name>
</gene>
<dbReference type="RefSeq" id="WP_111178816.1">
    <property type="nucleotide sequence ID" value="NZ_POUD01000032.1"/>
</dbReference>
<dbReference type="CDD" id="cd00397">
    <property type="entry name" value="DNA_BRE_C"/>
    <property type="match status" value="1"/>
</dbReference>
<comment type="caution">
    <text evidence="3">The sequence shown here is derived from an EMBL/GenBank/DDBJ whole genome shotgun (WGS) entry which is preliminary data.</text>
</comment>
<dbReference type="InterPro" id="IPR011010">
    <property type="entry name" value="DNA_brk_join_enz"/>
</dbReference>
<feature type="domain" description="Tyr recombinase" evidence="2">
    <location>
        <begin position="475"/>
        <end position="685"/>
    </location>
</feature>
<keyword evidence="1" id="KW-0233">DNA recombination</keyword>
<dbReference type="GO" id="GO:0003677">
    <property type="term" value="F:DNA binding"/>
    <property type="evidence" value="ECO:0007669"/>
    <property type="project" value="InterPro"/>
</dbReference>
<dbReference type="PROSITE" id="PS51898">
    <property type="entry name" value="TYR_RECOMBINASE"/>
    <property type="match status" value="1"/>
</dbReference>
<dbReference type="GO" id="GO:0015074">
    <property type="term" value="P:DNA integration"/>
    <property type="evidence" value="ECO:0007669"/>
    <property type="project" value="InterPro"/>
</dbReference>
<evidence type="ECO:0000259" key="2">
    <source>
        <dbReference type="PROSITE" id="PS51898"/>
    </source>
</evidence>
<evidence type="ECO:0000256" key="1">
    <source>
        <dbReference type="ARBA" id="ARBA00023172"/>
    </source>
</evidence>
<dbReference type="Pfam" id="PF00589">
    <property type="entry name" value="Phage_integrase"/>
    <property type="match status" value="1"/>
</dbReference>
<dbReference type="InterPro" id="IPR013762">
    <property type="entry name" value="Integrase-like_cat_sf"/>
</dbReference>
<protein>
    <submittedName>
        <fullName evidence="3">Transposase</fullName>
    </submittedName>
</protein>
<organism evidence="3 4">
    <name type="scientific">Nonomuraea aridisoli</name>
    <dbReference type="NCBI Taxonomy" id="2070368"/>
    <lineage>
        <taxon>Bacteria</taxon>
        <taxon>Bacillati</taxon>
        <taxon>Actinomycetota</taxon>
        <taxon>Actinomycetes</taxon>
        <taxon>Streptosporangiales</taxon>
        <taxon>Streptosporangiaceae</taxon>
        <taxon>Nonomuraea</taxon>
    </lineage>
</organism>
<reference evidence="3 4" key="1">
    <citation type="submission" date="2018-01" db="EMBL/GenBank/DDBJ databases">
        <title>Draft genome sequence of Nonomuraea sp. KC333.</title>
        <authorList>
            <person name="Sahin N."/>
            <person name="Saygin H."/>
            <person name="Ay H."/>
        </authorList>
    </citation>
    <scope>NUCLEOTIDE SEQUENCE [LARGE SCALE GENOMIC DNA]</scope>
    <source>
        <strain evidence="3 4">KC333</strain>
    </source>
</reference>
<keyword evidence="4" id="KW-1185">Reference proteome</keyword>
<name>A0A2W2EBN4_9ACTN</name>
<accession>A0A2W2EBN4</accession>
<dbReference type="GO" id="GO:0006310">
    <property type="term" value="P:DNA recombination"/>
    <property type="evidence" value="ECO:0007669"/>
    <property type="project" value="UniProtKB-KW"/>
</dbReference>
<dbReference type="Gene3D" id="1.10.443.10">
    <property type="entry name" value="Intergrase catalytic core"/>
    <property type="match status" value="1"/>
</dbReference>
<dbReference type="OrthoDB" id="8421690at2"/>
<proteinExistence type="predicted"/>
<dbReference type="SUPFAM" id="SSF56349">
    <property type="entry name" value="DNA breaking-rejoining enzymes"/>
    <property type="match status" value="1"/>
</dbReference>
<evidence type="ECO:0000313" key="4">
    <source>
        <dbReference type="Proteomes" id="UP000249304"/>
    </source>
</evidence>
<dbReference type="AlphaFoldDB" id="A0A2W2EBN4"/>
<dbReference type="Proteomes" id="UP000249304">
    <property type="component" value="Unassembled WGS sequence"/>
</dbReference>